<evidence type="ECO:0000256" key="1">
    <source>
        <dbReference type="SAM" id="Coils"/>
    </source>
</evidence>
<proteinExistence type="predicted"/>
<name>A0A1X7U4I6_AMPQE</name>
<sequence>MHESEDYKYENKFENFYLSEIELDCDTDNYLEESDFTLVNSGDREDQSFDEESSKEATYMGRIHEIDLELESKETEIGEHHLKIEQLKETITRYERKHV</sequence>
<keyword evidence="1" id="KW-0175">Coiled coil</keyword>
<evidence type="ECO:0000313" key="2">
    <source>
        <dbReference type="EnsemblMetazoa" id="Aqu2.1.22454_001"/>
    </source>
</evidence>
<dbReference type="InParanoid" id="A0A1X7U4I6"/>
<reference evidence="2" key="1">
    <citation type="submission" date="2017-05" db="UniProtKB">
        <authorList>
            <consortium name="EnsemblMetazoa"/>
        </authorList>
    </citation>
    <scope>IDENTIFICATION</scope>
</reference>
<dbReference type="EnsemblMetazoa" id="Aqu2.1.22454_001">
    <property type="protein sequence ID" value="Aqu2.1.22454_001"/>
    <property type="gene ID" value="Aqu2.1.22454"/>
</dbReference>
<protein>
    <submittedName>
        <fullName evidence="2">Uncharacterized protein</fullName>
    </submittedName>
</protein>
<organism evidence="2">
    <name type="scientific">Amphimedon queenslandica</name>
    <name type="common">Sponge</name>
    <dbReference type="NCBI Taxonomy" id="400682"/>
    <lineage>
        <taxon>Eukaryota</taxon>
        <taxon>Metazoa</taxon>
        <taxon>Porifera</taxon>
        <taxon>Demospongiae</taxon>
        <taxon>Heteroscleromorpha</taxon>
        <taxon>Haplosclerida</taxon>
        <taxon>Niphatidae</taxon>
        <taxon>Amphimedon</taxon>
    </lineage>
</organism>
<feature type="coiled-coil region" evidence="1">
    <location>
        <begin position="70"/>
        <end position="97"/>
    </location>
</feature>
<dbReference type="AlphaFoldDB" id="A0A1X7U4I6"/>
<accession>A0A1X7U4I6</accession>